<dbReference type="RefSeq" id="XP_018666464.1">
    <property type="nucleotide sequence ID" value="XM_018800322.1"/>
</dbReference>
<sequence>MVDPTSERTVDITTSLSERELDHSDATLDVSRDNLVASLDFGQITRGNADSLSSNTFLLDTDTQNFCLPTDIFSLYHDSHFTLDAALQSLYPEPFVGNISNDFNVPPQESVSTADITLSGNASQGDYHNARVPKSSKASPWPWTLANRDHLGTDAWRVPVNETHILQSTEFSKEKPSSSHYNRIRETATRDEMLSMVSKFSSSPFNIRCFPSLAVLNSLTQTFFEHQDISIDSWIHSASFDPDTCRSELLAGIVAAGSTISTAPNIWRMGFALQKAVWLAACHFVSHENNLIHNLQLNQTFLLWVEIGLWSGVRQKMEVSEGFASSGLTMLRRVGAFRKGYYLPSVIPHEEDEGDGIRHKWLRWVEQESFKRQVPLPLRLLMNEMRNSIAFTRGPMWSGLEISFSLPAARDLWDAKTPEQWKDIYLSKPNRSVSITLIEAVADASKLRDMSDVVDVDFISLAITYMLWGRVWSYTDSTSFSLRGSSSVSHSPGSLWIEAHRQELKKQIETTALKLQNMKVFSSEARLVSELSLMFLHTSSDDVQKFAGRYGDAELRQVQCHFREWIDNENEHHTLWHAGQVIKAVRSIPRAQVSGFHAIAAYHACLCIWMFTMLKHNMHVTTSGRSEFGLERSQENLGDAFATADSTYPSTSIARGQVSLTQSKPRQIAATTQQDKPRILLDGDYTADVEMFLRTGFGSPFVHVAGRVEELDNPKIIHMLLMDVFKGDFHFKAHLAPLLENLIDAAEELSNA</sequence>
<keyword evidence="2" id="KW-0862">Zinc</keyword>
<evidence type="ECO:0008006" key="8">
    <source>
        <dbReference type="Google" id="ProtNLM"/>
    </source>
</evidence>
<protein>
    <recommendedName>
        <fullName evidence="8">Transcription factor domain-containing protein</fullName>
    </recommendedName>
</protein>
<evidence type="ECO:0000256" key="3">
    <source>
        <dbReference type="ARBA" id="ARBA00023015"/>
    </source>
</evidence>
<evidence type="ECO:0000256" key="2">
    <source>
        <dbReference type="ARBA" id="ARBA00022833"/>
    </source>
</evidence>
<name>A0A2P4ZXH0_9HYPO</name>
<evidence type="ECO:0000313" key="7">
    <source>
        <dbReference type="Proteomes" id="UP000054821"/>
    </source>
</evidence>
<evidence type="ECO:0000256" key="1">
    <source>
        <dbReference type="ARBA" id="ARBA00022723"/>
    </source>
</evidence>
<keyword evidence="1" id="KW-0479">Metal-binding</keyword>
<organism evidence="6 7">
    <name type="scientific">Trichoderma gamsii</name>
    <dbReference type="NCBI Taxonomy" id="398673"/>
    <lineage>
        <taxon>Eukaryota</taxon>
        <taxon>Fungi</taxon>
        <taxon>Dikarya</taxon>
        <taxon>Ascomycota</taxon>
        <taxon>Pezizomycotina</taxon>
        <taxon>Sordariomycetes</taxon>
        <taxon>Hypocreomycetidae</taxon>
        <taxon>Hypocreales</taxon>
        <taxon>Hypocreaceae</taxon>
        <taxon>Trichoderma</taxon>
    </lineage>
</organism>
<keyword evidence="7" id="KW-1185">Reference proteome</keyword>
<evidence type="ECO:0000256" key="5">
    <source>
        <dbReference type="ARBA" id="ARBA00023242"/>
    </source>
</evidence>
<comment type="caution">
    <text evidence="6">The sequence shown here is derived from an EMBL/GenBank/DDBJ whole genome shotgun (WGS) entry which is preliminary data.</text>
</comment>
<keyword evidence="3" id="KW-0805">Transcription regulation</keyword>
<dbReference type="GeneID" id="29980405"/>
<reference evidence="6 7" key="1">
    <citation type="journal article" date="2016" name="Genome Announc.">
        <title>Draft Whole-Genome Sequence of Trichoderma gamsii T6085, a Promising Biocontrol Agent of Fusarium Head Blight on Wheat.</title>
        <authorList>
            <person name="Baroncelli R."/>
            <person name="Zapparata A."/>
            <person name="Piaggeschi G."/>
            <person name="Sarrocco S."/>
            <person name="Vannacci G."/>
        </authorList>
    </citation>
    <scope>NUCLEOTIDE SEQUENCE [LARGE SCALE GENOMIC DNA]</scope>
    <source>
        <strain evidence="6 7">T6085</strain>
    </source>
</reference>
<dbReference type="GO" id="GO:0046872">
    <property type="term" value="F:metal ion binding"/>
    <property type="evidence" value="ECO:0007669"/>
    <property type="project" value="UniProtKB-KW"/>
</dbReference>
<evidence type="ECO:0000313" key="6">
    <source>
        <dbReference type="EMBL" id="PON28987.1"/>
    </source>
</evidence>
<proteinExistence type="predicted"/>
<keyword evidence="4" id="KW-0804">Transcription</keyword>
<gene>
    <name evidence="6" type="ORF">TGAM01_v202095</name>
</gene>
<dbReference type="AlphaFoldDB" id="A0A2P4ZXH0"/>
<dbReference type="PANTHER" id="PTHR47660:SF2">
    <property type="entry name" value="TRANSCRIPTION FACTOR WITH C2H2 AND ZN(2)-CYS(6) DNA BINDING DOMAIN (EUROFUNG)"/>
    <property type="match status" value="1"/>
</dbReference>
<dbReference type="Proteomes" id="UP000054821">
    <property type="component" value="Unassembled WGS sequence"/>
</dbReference>
<dbReference type="STRING" id="398673.A0A2P4ZXH0"/>
<dbReference type="PANTHER" id="PTHR47660">
    <property type="entry name" value="TRANSCRIPTION FACTOR WITH C2H2 AND ZN(2)-CYS(6) DNA BINDING DOMAIN (EUROFUNG)-RELATED-RELATED"/>
    <property type="match status" value="1"/>
</dbReference>
<dbReference type="EMBL" id="JPDN02000005">
    <property type="protein sequence ID" value="PON28987.1"/>
    <property type="molecule type" value="Genomic_DNA"/>
</dbReference>
<accession>A0A2P4ZXH0</accession>
<evidence type="ECO:0000256" key="4">
    <source>
        <dbReference type="ARBA" id="ARBA00023163"/>
    </source>
</evidence>
<keyword evidence="5" id="KW-0539">Nucleus</keyword>